<dbReference type="GO" id="GO:0045944">
    <property type="term" value="P:positive regulation of transcription by RNA polymerase II"/>
    <property type="evidence" value="ECO:0007669"/>
    <property type="project" value="InterPro"/>
</dbReference>
<dbReference type="Proteomes" id="UP000234254">
    <property type="component" value="Unassembled WGS sequence"/>
</dbReference>
<feature type="domain" description="MADS-box" evidence="7">
    <location>
        <begin position="53"/>
        <end position="113"/>
    </location>
</feature>
<dbReference type="FunFam" id="3.40.1810.10:FF:000002">
    <property type="entry name" value="Serum response factor b"/>
    <property type="match status" value="1"/>
</dbReference>
<dbReference type="PROSITE" id="PS00350">
    <property type="entry name" value="MADS_BOX_1"/>
    <property type="match status" value="1"/>
</dbReference>
<dbReference type="Gene3D" id="3.40.1810.10">
    <property type="entry name" value="Transcription factor, MADS-box"/>
    <property type="match status" value="1"/>
</dbReference>
<keyword evidence="3" id="KW-0238">DNA-binding</keyword>
<proteinExistence type="predicted"/>
<dbReference type="PRINTS" id="PR00404">
    <property type="entry name" value="MADSDOMAIN"/>
</dbReference>
<dbReference type="SMART" id="SM00432">
    <property type="entry name" value="MADS"/>
    <property type="match status" value="1"/>
</dbReference>
<comment type="caution">
    <text evidence="8">The sequence shown here is derived from an EMBL/GenBank/DDBJ whole genome shotgun (WGS) entry which is preliminary data.</text>
</comment>
<dbReference type="GO" id="GO:0005634">
    <property type="term" value="C:nucleus"/>
    <property type="evidence" value="ECO:0007669"/>
    <property type="project" value="UniProtKB-SubCell"/>
</dbReference>
<dbReference type="GeneID" id="36545808"/>
<evidence type="ECO:0000256" key="6">
    <source>
        <dbReference type="SAM" id="MobiDB-lite"/>
    </source>
</evidence>
<dbReference type="EMBL" id="MSFM01000010">
    <property type="protein sequence ID" value="PKY01957.1"/>
    <property type="molecule type" value="Genomic_DNA"/>
</dbReference>
<dbReference type="GO" id="GO:0000987">
    <property type="term" value="F:cis-regulatory region sequence-specific DNA binding"/>
    <property type="evidence" value="ECO:0007669"/>
    <property type="project" value="InterPro"/>
</dbReference>
<evidence type="ECO:0000256" key="5">
    <source>
        <dbReference type="ARBA" id="ARBA00023242"/>
    </source>
</evidence>
<keyword evidence="4" id="KW-0804">Transcription</keyword>
<dbReference type="InterPro" id="IPR002100">
    <property type="entry name" value="TF_MADSbox"/>
</dbReference>
<evidence type="ECO:0000256" key="3">
    <source>
        <dbReference type="ARBA" id="ARBA00023125"/>
    </source>
</evidence>
<gene>
    <name evidence="8" type="ORF">P168DRAFT_298651</name>
</gene>
<feature type="compositionally biased region" description="Polar residues" evidence="6">
    <location>
        <begin position="14"/>
        <end position="25"/>
    </location>
</feature>
<dbReference type="SUPFAM" id="SSF55455">
    <property type="entry name" value="SRF-like"/>
    <property type="match status" value="1"/>
</dbReference>
<dbReference type="RefSeq" id="XP_024690551.1">
    <property type="nucleotide sequence ID" value="XM_024838284.1"/>
</dbReference>
<dbReference type="OrthoDB" id="2284405at2759"/>
<keyword evidence="9" id="KW-1185">Reference proteome</keyword>
<keyword evidence="5" id="KW-0539">Nucleus</keyword>
<dbReference type="PANTHER" id="PTHR48019">
    <property type="entry name" value="SERUM RESPONSE FACTOR HOMOLOG"/>
    <property type="match status" value="1"/>
</dbReference>
<reference evidence="8" key="1">
    <citation type="submission" date="2016-12" db="EMBL/GenBank/DDBJ databases">
        <title>The genomes of Aspergillus section Nigri reveals drivers in fungal speciation.</title>
        <authorList>
            <consortium name="DOE Joint Genome Institute"/>
            <person name="Vesth T.C."/>
            <person name="Nybo J."/>
            <person name="Theobald S."/>
            <person name="Brandl J."/>
            <person name="Frisvad J.C."/>
            <person name="Nielsen K.F."/>
            <person name="Lyhne E.K."/>
            <person name="Kogle M.E."/>
            <person name="Kuo A."/>
            <person name="Riley R."/>
            <person name="Clum A."/>
            <person name="Nolan M."/>
            <person name="Lipzen A."/>
            <person name="Salamov A."/>
            <person name="Henrissat B."/>
            <person name="Wiebenga A."/>
            <person name="De vries R.P."/>
            <person name="Grigoriev I.V."/>
            <person name="Mortensen U.H."/>
            <person name="Andersen M.R."/>
            <person name="Baker S.E."/>
        </authorList>
    </citation>
    <scope>NUCLEOTIDE SEQUENCE</scope>
    <source>
        <strain evidence="8">IBT 28561</strain>
    </source>
</reference>
<evidence type="ECO:0000256" key="1">
    <source>
        <dbReference type="ARBA" id="ARBA00004123"/>
    </source>
</evidence>
<dbReference type="InterPro" id="IPR036879">
    <property type="entry name" value="TF_MADSbox_sf"/>
</dbReference>
<sequence length="220" mass="24343">MADITAALDEEKPSPTQEDLQQATGNGAPDNRAPKRNRMSADDDDDDDDKPGRERRKIEIKFIQDKSRRHITFSKRKAGIMKKAYELSVLTGTQVLLLVVSETGLVYTFTTPKLQPLVTKAEGKNLIQACLNAPDPTTNENGVDAPDVPAEAPEDVSHNNVNAQQPNMPRPPGMHPGYMTNEQQQQMAYYQNLQQQQQAGGQYPGMPVGNRMPPQHQPTA</sequence>
<dbReference type="InterPro" id="IPR033897">
    <property type="entry name" value="SRF-like_MADS-box"/>
</dbReference>
<feature type="region of interest" description="Disordered" evidence="6">
    <location>
        <begin position="194"/>
        <end position="220"/>
    </location>
</feature>
<keyword evidence="2" id="KW-0805">Transcription regulation</keyword>
<evidence type="ECO:0000256" key="4">
    <source>
        <dbReference type="ARBA" id="ARBA00023163"/>
    </source>
</evidence>
<dbReference type="CDD" id="cd00266">
    <property type="entry name" value="MADS_SRF_like"/>
    <property type="match status" value="1"/>
</dbReference>
<dbReference type="Pfam" id="PF00319">
    <property type="entry name" value="SRF-TF"/>
    <property type="match status" value="1"/>
</dbReference>
<dbReference type="GO" id="GO:0046983">
    <property type="term" value="F:protein dimerization activity"/>
    <property type="evidence" value="ECO:0007669"/>
    <property type="project" value="InterPro"/>
</dbReference>
<evidence type="ECO:0000313" key="9">
    <source>
        <dbReference type="Proteomes" id="UP000234254"/>
    </source>
</evidence>
<comment type="subcellular location">
    <subcellularLocation>
        <location evidence="1">Nucleus</location>
    </subcellularLocation>
</comment>
<dbReference type="PROSITE" id="PS50066">
    <property type="entry name" value="MADS_BOX_2"/>
    <property type="match status" value="1"/>
</dbReference>
<protein>
    <submittedName>
        <fullName evidence="8">SRF-TF-domain-containing protein</fullName>
    </submittedName>
</protein>
<organism evidence="8 9">
    <name type="scientific">Aspergillus campestris (strain IBT 28561)</name>
    <dbReference type="NCBI Taxonomy" id="1392248"/>
    <lineage>
        <taxon>Eukaryota</taxon>
        <taxon>Fungi</taxon>
        <taxon>Dikarya</taxon>
        <taxon>Ascomycota</taxon>
        <taxon>Pezizomycotina</taxon>
        <taxon>Eurotiomycetes</taxon>
        <taxon>Eurotiomycetidae</taxon>
        <taxon>Eurotiales</taxon>
        <taxon>Aspergillaceae</taxon>
        <taxon>Aspergillus</taxon>
        <taxon>Aspergillus subgen. Circumdati</taxon>
    </lineage>
</organism>
<accession>A0A2I1CWF0</accession>
<evidence type="ECO:0000313" key="8">
    <source>
        <dbReference type="EMBL" id="PKY01957.1"/>
    </source>
</evidence>
<evidence type="ECO:0000259" key="7">
    <source>
        <dbReference type="PROSITE" id="PS50066"/>
    </source>
</evidence>
<dbReference type="AlphaFoldDB" id="A0A2I1CWF0"/>
<name>A0A2I1CWF0_ASPC2</name>
<evidence type="ECO:0000256" key="2">
    <source>
        <dbReference type="ARBA" id="ARBA00023015"/>
    </source>
</evidence>
<feature type="region of interest" description="Disordered" evidence="6">
    <location>
        <begin position="1"/>
        <end position="57"/>
    </location>
</feature>
<dbReference type="GO" id="GO:0000981">
    <property type="term" value="F:DNA-binding transcription factor activity, RNA polymerase II-specific"/>
    <property type="evidence" value="ECO:0007669"/>
    <property type="project" value="InterPro"/>
</dbReference>
<dbReference type="VEuPathDB" id="FungiDB:P168DRAFT_298651"/>
<dbReference type="InterPro" id="IPR050142">
    <property type="entry name" value="MADS-box/MEF2_TF"/>
</dbReference>